<dbReference type="Proteomes" id="UP000619260">
    <property type="component" value="Unassembled WGS sequence"/>
</dbReference>
<reference evidence="3" key="1">
    <citation type="submission" date="2021-01" db="EMBL/GenBank/DDBJ databases">
        <title>Whole genome shotgun sequence of Virgisporangium aliadipatigenens NBRC 105644.</title>
        <authorList>
            <person name="Komaki H."/>
            <person name="Tamura T."/>
        </authorList>
    </citation>
    <scope>NUCLEOTIDE SEQUENCE</scope>
    <source>
        <strain evidence="3">NBRC 105644</strain>
    </source>
</reference>
<dbReference type="AlphaFoldDB" id="A0A8J3YWG0"/>
<proteinExistence type="predicted"/>
<sequence>MSKAKSRRGPAGRTVVPGPVAADPQTETAAERGSVTPPRARAAETAEPSSAGTTASGGTTDAPGSTADGPAPGVADEAPASGGSAGRKATPPAKKAPAGKAAARKRTPAAGSTPAAEGTPARTARATKAAGTPAEGTPAKNARATKAAGRTGAAKTAAAGRKTDAGKTGPGKAAAARERSAAEPVDETPGRDRRGPTVLAGISVLWLAATLWFTHHTVASSLTPELGLANVALSFPLVISTCLLAGAAVALAVTTSGRPRGWRARSLIGAGVGLVIGGVAAGLVLLGYGRAEALVALAAAIAIAAAVGGALSGLPAPAVLAAGLAGTLGWFAVTLLEGLFAGKLQEVFAAGPSPAAQFAAAGRITFAVALAGGALAGLTAYAYLRRRGGGGEKWPAYLAAGATPGLLLLASDVASRIGGGSLLRLAGAQGTADEIALEYVGSARLSTALVVLFAGTIAAILAVGRTLPPKR</sequence>
<evidence type="ECO:0000256" key="2">
    <source>
        <dbReference type="SAM" id="Phobius"/>
    </source>
</evidence>
<feature type="transmembrane region" description="Helical" evidence="2">
    <location>
        <begin position="235"/>
        <end position="255"/>
    </location>
</feature>
<gene>
    <name evidence="3" type="ORF">Val02_79220</name>
</gene>
<organism evidence="3 4">
    <name type="scientific">Virgisporangium aliadipatigenens</name>
    <dbReference type="NCBI Taxonomy" id="741659"/>
    <lineage>
        <taxon>Bacteria</taxon>
        <taxon>Bacillati</taxon>
        <taxon>Actinomycetota</taxon>
        <taxon>Actinomycetes</taxon>
        <taxon>Micromonosporales</taxon>
        <taxon>Micromonosporaceae</taxon>
        <taxon>Virgisporangium</taxon>
    </lineage>
</organism>
<feature type="transmembrane region" description="Helical" evidence="2">
    <location>
        <begin position="360"/>
        <end position="384"/>
    </location>
</feature>
<feature type="region of interest" description="Disordered" evidence="1">
    <location>
        <begin position="1"/>
        <end position="194"/>
    </location>
</feature>
<keyword evidence="4" id="KW-1185">Reference proteome</keyword>
<feature type="compositionally biased region" description="Basic residues" evidence="1">
    <location>
        <begin position="1"/>
        <end position="10"/>
    </location>
</feature>
<keyword evidence="2" id="KW-0812">Transmembrane</keyword>
<keyword evidence="2" id="KW-0472">Membrane</keyword>
<evidence type="ECO:0000256" key="1">
    <source>
        <dbReference type="SAM" id="MobiDB-lite"/>
    </source>
</evidence>
<feature type="transmembrane region" description="Helical" evidence="2">
    <location>
        <begin position="294"/>
        <end position="311"/>
    </location>
</feature>
<protein>
    <submittedName>
        <fullName evidence="3">Uncharacterized protein</fullName>
    </submittedName>
</protein>
<feature type="compositionally biased region" description="Low complexity" evidence="1">
    <location>
        <begin position="118"/>
        <end position="174"/>
    </location>
</feature>
<feature type="transmembrane region" description="Helical" evidence="2">
    <location>
        <begin position="197"/>
        <end position="215"/>
    </location>
</feature>
<dbReference type="RefSeq" id="WP_203904446.1">
    <property type="nucleotide sequence ID" value="NZ_BOPF01000043.1"/>
</dbReference>
<feature type="compositionally biased region" description="Low complexity" evidence="1">
    <location>
        <begin position="86"/>
        <end position="101"/>
    </location>
</feature>
<feature type="compositionally biased region" description="Low complexity" evidence="1">
    <location>
        <begin position="36"/>
        <end position="69"/>
    </location>
</feature>
<feature type="transmembrane region" description="Helical" evidence="2">
    <location>
        <begin position="445"/>
        <end position="464"/>
    </location>
</feature>
<comment type="caution">
    <text evidence="3">The sequence shown here is derived from an EMBL/GenBank/DDBJ whole genome shotgun (WGS) entry which is preliminary data.</text>
</comment>
<dbReference type="EMBL" id="BOPF01000043">
    <property type="protein sequence ID" value="GIJ51036.1"/>
    <property type="molecule type" value="Genomic_DNA"/>
</dbReference>
<evidence type="ECO:0000313" key="3">
    <source>
        <dbReference type="EMBL" id="GIJ51036.1"/>
    </source>
</evidence>
<feature type="transmembrane region" description="Helical" evidence="2">
    <location>
        <begin position="318"/>
        <end position="340"/>
    </location>
</feature>
<accession>A0A8J3YWG0</accession>
<keyword evidence="2" id="KW-1133">Transmembrane helix</keyword>
<evidence type="ECO:0000313" key="4">
    <source>
        <dbReference type="Proteomes" id="UP000619260"/>
    </source>
</evidence>
<feature type="transmembrane region" description="Helical" evidence="2">
    <location>
        <begin position="267"/>
        <end position="288"/>
    </location>
</feature>
<name>A0A8J3YWG0_9ACTN</name>